<evidence type="ECO:0000313" key="3">
    <source>
        <dbReference type="EMBL" id="BAY99798.1"/>
    </source>
</evidence>
<dbReference type="AlphaFoldDB" id="A0A1Z4N219"/>
<sequence length="286" mass="31908">MSQYIEVGEHRLMVLGGNQNQPGIPIIFLHGITLSANFWIPNLPAIVRENIPWYSLSLPGHYPDYYQPELLTADMLADILMSAIQKLVGKQQVALVGYSTGGFAALNLAAHFPSQIQGVFCISGFSQGKWHGFLGWLQRQAQNGVMGKLFCKMLCKALTLNQASYKLGCSINIGDRKAYWNAPTLETTVDAVYPDVIKHNLNNIVDLFEWFADMDISHLLPKIQAPTLILSGDRDPVIPLAQAKFIASQIPESQLIVFEGMGHMFFAERSLAYQNLLTSWIIEKKL</sequence>
<dbReference type="PANTHER" id="PTHR43798:SF31">
    <property type="entry name" value="AB HYDROLASE SUPERFAMILY PROTEIN YCLE"/>
    <property type="match status" value="1"/>
</dbReference>
<dbReference type="Gene3D" id="3.40.50.1820">
    <property type="entry name" value="alpha/beta hydrolase"/>
    <property type="match status" value="1"/>
</dbReference>
<proteinExistence type="predicted"/>
<dbReference type="Pfam" id="PF00561">
    <property type="entry name" value="Abhydrolase_1"/>
    <property type="match status" value="1"/>
</dbReference>
<dbReference type="KEGG" id="ttq:NIES37_37810"/>
<reference evidence="3 4" key="1">
    <citation type="submission" date="2017-06" db="EMBL/GenBank/DDBJ databases">
        <title>Genome sequencing of cyanobaciteial culture collection at National Institute for Environmental Studies (NIES).</title>
        <authorList>
            <person name="Hirose Y."/>
            <person name="Shimura Y."/>
            <person name="Fujisawa T."/>
            <person name="Nakamura Y."/>
            <person name="Kawachi M."/>
        </authorList>
    </citation>
    <scope>NUCLEOTIDE SEQUENCE [LARGE SCALE GENOMIC DNA]</scope>
    <source>
        <strain evidence="3 4">NIES-37</strain>
    </source>
</reference>
<dbReference type="Proteomes" id="UP000218785">
    <property type="component" value="Chromosome"/>
</dbReference>
<dbReference type="PANTHER" id="PTHR43798">
    <property type="entry name" value="MONOACYLGLYCEROL LIPASE"/>
    <property type="match status" value="1"/>
</dbReference>
<dbReference type="InterPro" id="IPR000073">
    <property type="entry name" value="AB_hydrolase_1"/>
</dbReference>
<evidence type="ECO:0000313" key="4">
    <source>
        <dbReference type="Proteomes" id="UP000218785"/>
    </source>
</evidence>
<organism evidence="3 4">
    <name type="scientific">Tolypothrix tenuis PCC 7101</name>
    <dbReference type="NCBI Taxonomy" id="231146"/>
    <lineage>
        <taxon>Bacteria</taxon>
        <taxon>Bacillati</taxon>
        <taxon>Cyanobacteriota</taxon>
        <taxon>Cyanophyceae</taxon>
        <taxon>Nostocales</taxon>
        <taxon>Tolypothrichaceae</taxon>
        <taxon>Tolypothrix</taxon>
    </lineage>
</organism>
<dbReference type="InterPro" id="IPR029058">
    <property type="entry name" value="AB_hydrolase_fold"/>
</dbReference>
<name>A0A1Z4N219_9CYAN</name>
<dbReference type="SUPFAM" id="SSF53474">
    <property type="entry name" value="alpha/beta-Hydrolases"/>
    <property type="match status" value="1"/>
</dbReference>
<protein>
    <recommendedName>
        <fullName evidence="2">AB hydrolase-1 domain-containing protein</fullName>
    </recommendedName>
</protein>
<evidence type="ECO:0000259" key="2">
    <source>
        <dbReference type="Pfam" id="PF00561"/>
    </source>
</evidence>
<keyword evidence="1" id="KW-0378">Hydrolase</keyword>
<keyword evidence="4" id="KW-1185">Reference proteome</keyword>
<dbReference type="InterPro" id="IPR050266">
    <property type="entry name" value="AB_hydrolase_sf"/>
</dbReference>
<dbReference type="EMBL" id="AP018248">
    <property type="protein sequence ID" value="BAY99798.1"/>
    <property type="molecule type" value="Genomic_DNA"/>
</dbReference>
<gene>
    <name evidence="3" type="ORF">NIES37_37810</name>
</gene>
<dbReference type="GO" id="GO:0016020">
    <property type="term" value="C:membrane"/>
    <property type="evidence" value="ECO:0007669"/>
    <property type="project" value="TreeGrafter"/>
</dbReference>
<dbReference type="RefSeq" id="WP_096578199.1">
    <property type="nucleotide sequence ID" value="NZ_CAWNJS010000001.1"/>
</dbReference>
<feature type="domain" description="AB hydrolase-1" evidence="2">
    <location>
        <begin position="25"/>
        <end position="268"/>
    </location>
</feature>
<dbReference type="GO" id="GO:0016787">
    <property type="term" value="F:hydrolase activity"/>
    <property type="evidence" value="ECO:0007669"/>
    <property type="project" value="UniProtKB-KW"/>
</dbReference>
<accession>A0A1Z4N219</accession>
<evidence type="ECO:0000256" key="1">
    <source>
        <dbReference type="ARBA" id="ARBA00022801"/>
    </source>
</evidence>